<accession>A0A931CKZ6</accession>
<dbReference type="Pfam" id="PF01902">
    <property type="entry name" value="Diphthami_syn_2"/>
    <property type="match status" value="1"/>
</dbReference>
<dbReference type="Gene3D" id="3.40.50.620">
    <property type="entry name" value="HUPs"/>
    <property type="match status" value="1"/>
</dbReference>
<dbReference type="InterPro" id="IPR014729">
    <property type="entry name" value="Rossmann-like_a/b/a_fold"/>
</dbReference>
<evidence type="ECO:0000259" key="1">
    <source>
        <dbReference type="Pfam" id="PF01902"/>
    </source>
</evidence>
<gene>
    <name evidence="2" type="ORF">I4J89_48785</name>
</gene>
<evidence type="ECO:0000313" key="2">
    <source>
        <dbReference type="EMBL" id="MBG0569318.1"/>
    </source>
</evidence>
<dbReference type="Proteomes" id="UP000598146">
    <property type="component" value="Unassembled WGS sequence"/>
</dbReference>
<dbReference type="AlphaFoldDB" id="A0A931CKZ6"/>
<protein>
    <recommendedName>
        <fullName evidence="1">Diphthamide synthase domain-containing protein</fullName>
    </recommendedName>
</protein>
<sequence>MRSHNSTTCYAWSGGKDSFLAFCLEQQVHAAPRDQVLFVTFVPQEGLFRCHPLGLLETQGSILGVQHLFIAIDSHRWADDYRRAFAYLRDAYGVKTVVTGDIFATESDMNEYWLARMLSTLSIQLRAPLLGLYWAEIISLLSTFRITAVVSGMAAPFYQRGVLGRKLTLDFLNGSFRYNESRIEFDMCGEQGEYHTTVTAMGDETFCLQDLGNFAHQFIDSVWSLDLAPNLQTFEAKRIRLG</sequence>
<dbReference type="SUPFAM" id="SSF52402">
    <property type="entry name" value="Adenine nucleotide alpha hydrolases-like"/>
    <property type="match status" value="1"/>
</dbReference>
<proteinExistence type="predicted"/>
<reference evidence="2" key="1">
    <citation type="submission" date="2020-11" db="EMBL/GenBank/DDBJ databases">
        <title>Isolation and identification of active actinomycetes.</title>
        <authorList>
            <person name="Sun X."/>
        </authorList>
    </citation>
    <scope>NUCLEOTIDE SEQUENCE</scope>
    <source>
        <strain evidence="2">NEAU-A11</strain>
    </source>
</reference>
<dbReference type="InterPro" id="IPR002761">
    <property type="entry name" value="Diphthami_syn_dom"/>
</dbReference>
<organism evidence="2 3">
    <name type="scientific">Actinoplanes aureus</name>
    <dbReference type="NCBI Taxonomy" id="2792083"/>
    <lineage>
        <taxon>Bacteria</taxon>
        <taxon>Bacillati</taxon>
        <taxon>Actinomycetota</taxon>
        <taxon>Actinomycetes</taxon>
        <taxon>Micromonosporales</taxon>
        <taxon>Micromonosporaceae</taxon>
        <taxon>Actinoplanes</taxon>
    </lineage>
</organism>
<keyword evidence="3" id="KW-1185">Reference proteome</keyword>
<name>A0A931CKZ6_9ACTN</name>
<dbReference type="Gene3D" id="3.90.1490.10">
    <property type="entry name" value="putative n-type atp pyrophosphatase, domain 2"/>
    <property type="match status" value="1"/>
</dbReference>
<dbReference type="EMBL" id="JADQTO010000070">
    <property type="protein sequence ID" value="MBG0569318.1"/>
    <property type="molecule type" value="Genomic_DNA"/>
</dbReference>
<feature type="domain" description="Diphthamide synthase" evidence="1">
    <location>
        <begin position="11"/>
        <end position="198"/>
    </location>
</feature>
<dbReference type="RefSeq" id="WP_196421055.1">
    <property type="nucleotide sequence ID" value="NZ_JADQTO010000070.1"/>
</dbReference>
<comment type="caution">
    <text evidence="2">The sequence shown here is derived from an EMBL/GenBank/DDBJ whole genome shotgun (WGS) entry which is preliminary data.</text>
</comment>
<evidence type="ECO:0000313" key="3">
    <source>
        <dbReference type="Proteomes" id="UP000598146"/>
    </source>
</evidence>